<evidence type="ECO:0000313" key="2">
    <source>
        <dbReference type="EMBL" id="KYC38572.1"/>
    </source>
</evidence>
<comment type="caution">
    <text evidence="2">The sequence shown here is derived from an EMBL/GenBank/DDBJ whole genome shotgun (WGS) entry which is preliminary data.</text>
</comment>
<gene>
    <name evidence="2" type="ORF">WA1_35900</name>
</gene>
<dbReference type="InterPro" id="IPR037401">
    <property type="entry name" value="SnoaL-like"/>
</dbReference>
<dbReference type="PANTHER" id="PTHR41252:SF1">
    <property type="entry name" value="BLR2505 PROTEIN"/>
    <property type="match status" value="1"/>
</dbReference>
<proteinExistence type="predicted"/>
<dbReference type="InterPro" id="IPR032710">
    <property type="entry name" value="NTF2-like_dom_sf"/>
</dbReference>
<keyword evidence="2" id="KW-0413">Isomerase</keyword>
<protein>
    <submittedName>
        <fullName evidence="2">Ketosteroid isomerase</fullName>
    </submittedName>
</protein>
<dbReference type="STRING" id="128403.WA1_35900"/>
<dbReference type="Pfam" id="PF12680">
    <property type="entry name" value="SnoaL_2"/>
    <property type="match status" value="1"/>
</dbReference>
<accession>A0A139X1Q8</accession>
<evidence type="ECO:0000259" key="1">
    <source>
        <dbReference type="Pfam" id="PF12680"/>
    </source>
</evidence>
<dbReference type="AlphaFoldDB" id="A0A139X1Q8"/>
<sequence>MKKYTTAPHRKLLISFGLIGFGLMIAALASVTSALAEPKQGEIHKIVQSNESQNKEIVRVGFAKWANNTGSFFSLLADDVEWTITGRSPISKTYTSRQQFLSEAIAPINERLSVRIVPSVRGIYAEGDMVIALWDGTATAKDGKPYTNTYSWYMTMKNGRIVKVVAFFDTIELTDLWKRIPVSKKELTNY</sequence>
<dbReference type="SUPFAM" id="SSF54427">
    <property type="entry name" value="NTF2-like"/>
    <property type="match status" value="1"/>
</dbReference>
<feature type="domain" description="SnoaL-like" evidence="1">
    <location>
        <begin position="72"/>
        <end position="163"/>
    </location>
</feature>
<dbReference type="RefSeq" id="WP_017745815.1">
    <property type="nucleotide sequence ID" value="NZ_KQ976354.1"/>
</dbReference>
<reference evidence="2 3" key="1">
    <citation type="journal article" date="2013" name="Genome Biol. Evol.">
        <title>Genomes of Stigonematalean cyanobacteria (subsection V) and the evolution of oxygenic photosynthesis from prokaryotes to plastids.</title>
        <authorList>
            <person name="Dagan T."/>
            <person name="Roettger M."/>
            <person name="Stucken K."/>
            <person name="Landan G."/>
            <person name="Koch R."/>
            <person name="Major P."/>
            <person name="Gould S.B."/>
            <person name="Goremykin V.V."/>
            <person name="Rippka R."/>
            <person name="Tandeau de Marsac N."/>
            <person name="Gugger M."/>
            <person name="Lockhart P.J."/>
            <person name="Allen J.F."/>
            <person name="Brune I."/>
            <person name="Maus I."/>
            <person name="Puhler A."/>
            <person name="Martin W.F."/>
        </authorList>
    </citation>
    <scope>NUCLEOTIDE SEQUENCE [LARGE SCALE GENOMIC DNA]</scope>
    <source>
        <strain evidence="2 3">PCC 7110</strain>
    </source>
</reference>
<dbReference type="PANTHER" id="PTHR41252">
    <property type="entry name" value="BLR2505 PROTEIN"/>
    <property type="match status" value="1"/>
</dbReference>
<name>A0A139X1Q8_9CYAN</name>
<dbReference type="GO" id="GO:0016853">
    <property type="term" value="F:isomerase activity"/>
    <property type="evidence" value="ECO:0007669"/>
    <property type="project" value="UniProtKB-KW"/>
</dbReference>
<organism evidence="2 3">
    <name type="scientific">Scytonema hofmannii PCC 7110</name>
    <dbReference type="NCBI Taxonomy" id="128403"/>
    <lineage>
        <taxon>Bacteria</taxon>
        <taxon>Bacillati</taxon>
        <taxon>Cyanobacteriota</taxon>
        <taxon>Cyanophyceae</taxon>
        <taxon>Nostocales</taxon>
        <taxon>Scytonemataceae</taxon>
        <taxon>Scytonema</taxon>
    </lineage>
</organism>
<dbReference type="Proteomes" id="UP000076925">
    <property type="component" value="Unassembled WGS sequence"/>
</dbReference>
<dbReference type="Gene3D" id="3.10.450.50">
    <property type="match status" value="1"/>
</dbReference>
<evidence type="ECO:0000313" key="3">
    <source>
        <dbReference type="Proteomes" id="UP000076925"/>
    </source>
</evidence>
<keyword evidence="3" id="KW-1185">Reference proteome</keyword>
<dbReference type="EMBL" id="ANNX02000040">
    <property type="protein sequence ID" value="KYC38572.1"/>
    <property type="molecule type" value="Genomic_DNA"/>
</dbReference>